<evidence type="ECO:0000256" key="4">
    <source>
        <dbReference type="SAM" id="MobiDB-lite"/>
    </source>
</evidence>
<evidence type="ECO:0000313" key="7">
    <source>
        <dbReference type="Proteomes" id="UP001049176"/>
    </source>
</evidence>
<evidence type="ECO:0000256" key="2">
    <source>
        <dbReference type="ARBA" id="ARBA00022679"/>
    </source>
</evidence>
<keyword evidence="1" id="KW-0723">Serine/threonine-protein kinase</keyword>
<evidence type="ECO:0000256" key="1">
    <source>
        <dbReference type="ARBA" id="ARBA00022527"/>
    </source>
</evidence>
<dbReference type="GeneID" id="66080967"/>
<feature type="compositionally biased region" description="Pro residues" evidence="4">
    <location>
        <begin position="85"/>
        <end position="103"/>
    </location>
</feature>
<evidence type="ECO:0000256" key="3">
    <source>
        <dbReference type="ARBA" id="ARBA00022777"/>
    </source>
</evidence>
<dbReference type="KEGG" id="more:E1B28_011892"/>
<dbReference type="InterPro" id="IPR004166">
    <property type="entry name" value="a-kinase_dom"/>
</dbReference>
<keyword evidence="3" id="KW-0418">Kinase</keyword>
<accession>A0A9P7RVR8</accession>
<dbReference type="SUPFAM" id="SSF56112">
    <property type="entry name" value="Protein kinase-like (PK-like)"/>
    <property type="match status" value="1"/>
</dbReference>
<sequence length="665" mass="73992">MADSEPIITVDPTICCGEEDGTRCGEYFSRKQKAGLCASCYAVNVLKKEDFKDIPQCMSCGVKWKNLKGDKCGTCKKADEDLKAMPPPLPPRTPISTQPPAPIPAGESTGSNNMTPEDVFRAAMKAGKVAAARRSEQLFTEQRQAALSKGRMVQVYLHFYTDAAKPKPIMAIGPSMKLNGTVCTDAIAEKITEINAECWQKYTSGSIQDDDYHIRWPGGLRLRRGTEYATIGEVYDRHRHNVDCDESWFKLLGERKGGGSKKKERETMHLWVLMRIKKIELRDGALPADFVETVTKKRKANTADSQPTAKKSQVAPLVSTFMIDIGAEDIIKDSKDTGTGAEYEVVKLQFAKWMETVSGHGGMDWQGNDIRSAQLACKPFQSGASKLVYLLVIDGRKYVAKRYAVIPDGSSLSDLQDMDTDNILMTKNAIFLEQEIKVQKMGGYFLKEFYNAGRRANVTFVTDFIFTDCWLAREIVDETAIMDGPSKASGLTRTDYDFQRAANDDDTPSILWLIEPYHTVQTTKYSGTLSECGDKKLPFMTMQTLVYVDLQASSVFTNNRLWHVLFDTMTHTKIKGSTGPGDHGPEGLDNFVTNHPCNNICQALGIASETDNGEDDNDNDIEFEKVAPVRTTGQKWESRRKQNVLNGGSEEAQTISNDKEECTKS</sequence>
<keyword evidence="2" id="KW-0808">Transferase</keyword>
<evidence type="ECO:0000313" key="6">
    <source>
        <dbReference type="EMBL" id="KAG7090295.1"/>
    </source>
</evidence>
<dbReference type="Pfam" id="PF02816">
    <property type="entry name" value="Alpha_kinase"/>
    <property type="match status" value="1"/>
</dbReference>
<dbReference type="OrthoDB" id="2915404at2759"/>
<reference evidence="6" key="1">
    <citation type="journal article" date="2021" name="Genome Biol. Evol.">
        <title>The assembled and annotated genome of the fairy-ring fungus Marasmius oreades.</title>
        <authorList>
            <person name="Hiltunen M."/>
            <person name="Ament-Velasquez S.L."/>
            <person name="Johannesson H."/>
        </authorList>
    </citation>
    <scope>NUCLEOTIDE SEQUENCE</scope>
    <source>
        <strain evidence="6">03SP1</strain>
    </source>
</reference>
<dbReference type="GO" id="GO:0005524">
    <property type="term" value="F:ATP binding"/>
    <property type="evidence" value="ECO:0007669"/>
    <property type="project" value="InterPro"/>
</dbReference>
<dbReference type="CDD" id="cd04515">
    <property type="entry name" value="Alpha_kinase"/>
    <property type="match status" value="1"/>
</dbReference>
<organism evidence="6 7">
    <name type="scientific">Marasmius oreades</name>
    <name type="common">fairy-ring Marasmius</name>
    <dbReference type="NCBI Taxonomy" id="181124"/>
    <lineage>
        <taxon>Eukaryota</taxon>
        <taxon>Fungi</taxon>
        <taxon>Dikarya</taxon>
        <taxon>Basidiomycota</taxon>
        <taxon>Agaricomycotina</taxon>
        <taxon>Agaricomycetes</taxon>
        <taxon>Agaricomycetidae</taxon>
        <taxon>Agaricales</taxon>
        <taxon>Marasmiineae</taxon>
        <taxon>Marasmiaceae</taxon>
        <taxon>Marasmius</taxon>
    </lineage>
</organism>
<feature type="compositionally biased region" description="Polar residues" evidence="4">
    <location>
        <begin position="643"/>
        <end position="656"/>
    </location>
</feature>
<dbReference type="RefSeq" id="XP_043006765.1">
    <property type="nucleotide sequence ID" value="XM_043156950.1"/>
</dbReference>
<comment type="caution">
    <text evidence="6">The sequence shown here is derived from an EMBL/GenBank/DDBJ whole genome shotgun (WGS) entry which is preliminary data.</text>
</comment>
<name>A0A9P7RVR8_9AGAR</name>
<dbReference type="InterPro" id="IPR011009">
    <property type="entry name" value="Kinase-like_dom_sf"/>
</dbReference>
<dbReference type="GO" id="GO:0004674">
    <property type="term" value="F:protein serine/threonine kinase activity"/>
    <property type="evidence" value="ECO:0007669"/>
    <property type="project" value="UniProtKB-KW"/>
</dbReference>
<dbReference type="AlphaFoldDB" id="A0A9P7RVR8"/>
<proteinExistence type="predicted"/>
<feature type="compositionally biased region" description="Acidic residues" evidence="4">
    <location>
        <begin position="611"/>
        <end position="621"/>
    </location>
</feature>
<dbReference type="PROSITE" id="PS51158">
    <property type="entry name" value="ALPHA_KINASE"/>
    <property type="match status" value="1"/>
</dbReference>
<dbReference type="Proteomes" id="UP001049176">
    <property type="component" value="Chromosome 7"/>
</dbReference>
<dbReference type="Gene3D" id="3.20.200.10">
    <property type="entry name" value="MHCK/EF2 kinase"/>
    <property type="match status" value="1"/>
</dbReference>
<keyword evidence="7" id="KW-1185">Reference proteome</keyword>
<feature type="region of interest" description="Disordered" evidence="4">
    <location>
        <begin position="609"/>
        <end position="665"/>
    </location>
</feature>
<dbReference type="EMBL" id="CM032187">
    <property type="protein sequence ID" value="KAG7090295.1"/>
    <property type="molecule type" value="Genomic_DNA"/>
</dbReference>
<feature type="domain" description="Alpha-type protein kinase" evidence="5">
    <location>
        <begin position="345"/>
        <end position="609"/>
    </location>
</feature>
<evidence type="ECO:0000259" key="5">
    <source>
        <dbReference type="PROSITE" id="PS51158"/>
    </source>
</evidence>
<protein>
    <recommendedName>
        <fullName evidence="5">Alpha-type protein kinase domain-containing protein</fullName>
    </recommendedName>
</protein>
<gene>
    <name evidence="6" type="ORF">E1B28_011892</name>
</gene>
<feature type="region of interest" description="Disordered" evidence="4">
    <location>
        <begin position="83"/>
        <end position="113"/>
    </location>
</feature>